<dbReference type="InterPro" id="IPR011225">
    <property type="entry name" value="IV_sec_VirJ"/>
</dbReference>
<sequence length="512" mass="54522">MGLQQDGVSVLIMMFSAHLGRRVTALGLASMLGMLVFAGLFPAQAQDAPVTADAEGGQTIVARADGAPVEVDGGDVLGKIRVYRPNGDIKALVYLFSDTAGWTPALDGVGRVLAEEGILTAGIELGHVLANSATPDQDCFYLVSDLEERAQEIEKNAGIADYMTPILVGVGHGGTLAYVALTQSPDATTEGIVTIDAAPSLETRQPFCGPAPFQKSVAGGFAYGKAPSLPGWWRAAVHADQNNYFPWIDRFEEAEIVSLDENATLGRAVAHIVIETVNEVHSGDGQRLADLPLVELPSQQDGDLFAIVLSGDGGWRDLDKSIGEWLAGHGVPVIGVDSLRYFWTTKSPEQIARDVSRIVKRYGDAWHRQHVILVGYSFGAGVLPATVDALPESVRNRVTQVSVLGIGPTADFEFHVTGWLGSTSAEAQDVKGPASRLDKTRVQCFYGEEEEDTLCTDPVMAGAEIIKTTGGHHFDGNYDRLAQLIREGALRRLGAAASTAATDTRAATTRSD</sequence>
<evidence type="ECO:0000313" key="2">
    <source>
        <dbReference type="EMBL" id="SNB51005.1"/>
    </source>
</evidence>
<accession>A0A212PVY1</accession>
<dbReference type="InterPro" id="IPR029058">
    <property type="entry name" value="AB_hydrolase_fold"/>
</dbReference>
<proteinExistence type="predicted"/>
<name>A0A212PVY1_9PROT</name>
<reference evidence="2 3" key="1">
    <citation type="submission" date="2017-06" db="EMBL/GenBank/DDBJ databases">
        <authorList>
            <person name="Kim H.J."/>
            <person name="Triplett B.A."/>
        </authorList>
    </citation>
    <scope>NUCLEOTIDE SEQUENCE [LARGE SCALE GENOMIC DNA]</scope>
    <source>
        <strain evidence="2 3">B29T1</strain>
    </source>
</reference>
<keyword evidence="3" id="KW-1185">Reference proteome</keyword>
<feature type="domain" description="Bacterial virulence" evidence="1">
    <location>
        <begin position="303"/>
        <end position="487"/>
    </location>
</feature>
<dbReference type="InterPro" id="IPR010333">
    <property type="entry name" value="VirJ"/>
</dbReference>
<dbReference type="AlphaFoldDB" id="A0A212PVY1"/>
<gene>
    <name evidence="2" type="ORF">SAMN07250955_10116</name>
</gene>
<dbReference type="SUPFAM" id="SSF53474">
    <property type="entry name" value="alpha/beta-Hydrolases"/>
    <property type="match status" value="2"/>
</dbReference>
<dbReference type="PIRSF" id="PIRSF029063">
    <property type="entry name" value="IV_sec_VirJ"/>
    <property type="match status" value="1"/>
</dbReference>
<dbReference type="Gene3D" id="3.40.50.1820">
    <property type="entry name" value="alpha/beta hydrolase"/>
    <property type="match status" value="1"/>
</dbReference>
<dbReference type="RefSeq" id="WP_088559367.1">
    <property type="nucleotide sequence ID" value="NZ_FYEH01000001.1"/>
</dbReference>
<dbReference type="Pfam" id="PF06057">
    <property type="entry name" value="VirJ"/>
    <property type="match status" value="1"/>
</dbReference>
<protein>
    <submittedName>
        <fullName evidence="2">Type IV secretory pathway, VirJ component</fullName>
    </submittedName>
</protein>
<organism evidence="2 3">
    <name type="scientific">Arboricoccus pini</name>
    <dbReference type="NCBI Taxonomy" id="1963835"/>
    <lineage>
        <taxon>Bacteria</taxon>
        <taxon>Pseudomonadati</taxon>
        <taxon>Pseudomonadota</taxon>
        <taxon>Alphaproteobacteria</taxon>
        <taxon>Geminicoccales</taxon>
        <taxon>Geminicoccaceae</taxon>
        <taxon>Arboricoccus</taxon>
    </lineage>
</organism>
<dbReference type="EMBL" id="FYEH01000001">
    <property type="protein sequence ID" value="SNB51005.1"/>
    <property type="molecule type" value="Genomic_DNA"/>
</dbReference>
<evidence type="ECO:0000259" key="1">
    <source>
        <dbReference type="Pfam" id="PF06057"/>
    </source>
</evidence>
<dbReference type="OrthoDB" id="9807916at2"/>
<dbReference type="Proteomes" id="UP000197065">
    <property type="component" value="Unassembled WGS sequence"/>
</dbReference>
<evidence type="ECO:0000313" key="3">
    <source>
        <dbReference type="Proteomes" id="UP000197065"/>
    </source>
</evidence>